<sequence length="601" mass="66523">MNDKENVLLIGPPNVGKSVTFNNLTGSNISIANYVGTTVEFTVGEIIFDDYNVNLIDVPGTYTLEATNEAEKIAVEMLQGHDFKHKKFEHCHDQKDVDANLRKKPAAVISVIDAYNLESSLYLLFQVLQYNIPTVAVLNRMDLIEEKGEKIDVEYLSYKLGIPVIPTVAVEKKGLNELKEILQTILAKAPSTETENIRDIDNSKIEESFWQKAEEIVSKAKFRPSVLKKSKREIWGERLVKPWPGLPLSILILGLVFALIVGLGMGLRQFLLLPLFREYIIPVISLGVEAIVAPGTFQNILIGEYGLFVKGLEWPFTLVMPYVISFYIAFSILEDSGYLPRLGSLLDGLLNKLGLPGSSIIPLLLGYGCGIPAIMATRSLNSYKERMIVTTLVCLGIPCVAQSGAFIALLGEESILALLLVFFFSLFVIFVTGFIIDKLLPGSRPYTIMEIPELLVPRSEVIFNKIWFRTKNYIYEGALPMIAIIGVAAFFYETGVMGIIGQLLSPLVVTWLHLPAEASTPLILGIFRRELAIVPLVEMDLTTLQLFTGAIVGLFYVPCVAIIATLAREFNLKFSVFILIITTTIAFLIGGAIARIGGLFF</sequence>
<dbReference type="InterPro" id="IPR006073">
    <property type="entry name" value="GTP-bd"/>
</dbReference>
<keyword evidence="1" id="KW-0472">Membrane</keyword>
<feature type="transmembrane region" description="Helical" evidence="1">
    <location>
        <begin position="415"/>
        <end position="436"/>
    </location>
</feature>
<reference evidence="4" key="1">
    <citation type="journal article" date="2019" name="Microbiology">
        <title>Complete Genome Sequence of an Uncultured Bacterium of the Candidate Phylum Bipolaricaulota.</title>
        <authorList>
            <person name="Kadnikov V.V."/>
            <person name="Mardanov A.V."/>
            <person name="Beletsky A.V."/>
            <person name="Frank Y.A."/>
            <person name="Karnachuk O.V."/>
            <person name="Ravin N.V."/>
        </authorList>
    </citation>
    <scope>NUCLEOTIDE SEQUENCE [LARGE SCALE GENOMIC DNA]</scope>
</reference>
<feature type="domain" description="FeoB-type G" evidence="2">
    <location>
        <begin position="4"/>
        <end position="191"/>
    </location>
</feature>
<dbReference type="InterPro" id="IPR050860">
    <property type="entry name" value="FeoB_GTPase"/>
</dbReference>
<dbReference type="PRINTS" id="PR00326">
    <property type="entry name" value="GTP1OBG"/>
</dbReference>
<dbReference type="Gene3D" id="3.40.50.300">
    <property type="entry name" value="P-loop containing nucleotide triphosphate hydrolases"/>
    <property type="match status" value="1"/>
</dbReference>
<dbReference type="EMBL" id="CP046457">
    <property type="protein sequence ID" value="QGT99344.1"/>
    <property type="molecule type" value="Genomic_DNA"/>
</dbReference>
<dbReference type="RefSeq" id="WP_156203252.1">
    <property type="nucleotide sequence ID" value="NZ_CP046457.1"/>
</dbReference>
<accession>A0A6I6DFD8</accession>
<evidence type="ECO:0000313" key="3">
    <source>
        <dbReference type="EMBL" id="QGT99344.1"/>
    </source>
</evidence>
<feature type="transmembrane region" description="Helical" evidence="1">
    <location>
        <begin position="387"/>
        <end position="409"/>
    </location>
</feature>
<dbReference type="GO" id="GO:0005886">
    <property type="term" value="C:plasma membrane"/>
    <property type="evidence" value="ECO:0007669"/>
    <property type="project" value="TreeGrafter"/>
</dbReference>
<dbReference type="PANTHER" id="PTHR43185:SF1">
    <property type="entry name" value="FE(2+) TRANSPORTER FEOB"/>
    <property type="match status" value="1"/>
</dbReference>
<organism evidence="3 4">
    <name type="scientific">Candidatus Syntrophocurvum alkaliphilum</name>
    <dbReference type="NCBI Taxonomy" id="2293317"/>
    <lineage>
        <taxon>Bacteria</taxon>
        <taxon>Bacillati</taxon>
        <taxon>Bacillota</taxon>
        <taxon>Clostridia</taxon>
        <taxon>Eubacteriales</taxon>
        <taxon>Syntrophomonadaceae</taxon>
        <taxon>Candidatus Syntrophocurvum</taxon>
    </lineage>
</organism>
<evidence type="ECO:0000256" key="1">
    <source>
        <dbReference type="SAM" id="Phobius"/>
    </source>
</evidence>
<dbReference type="Pfam" id="PF07664">
    <property type="entry name" value="FeoB_C"/>
    <property type="match status" value="1"/>
</dbReference>
<keyword evidence="4" id="KW-1185">Reference proteome</keyword>
<feature type="transmembrane region" description="Helical" evidence="1">
    <location>
        <begin position="353"/>
        <end position="375"/>
    </location>
</feature>
<feature type="transmembrane region" description="Helical" evidence="1">
    <location>
        <begin position="546"/>
        <end position="567"/>
    </location>
</feature>
<dbReference type="OrthoDB" id="9809127at2"/>
<keyword evidence="1" id="KW-0812">Transmembrane</keyword>
<dbReference type="SUPFAM" id="SSF52540">
    <property type="entry name" value="P-loop containing nucleoside triphosphate hydrolases"/>
    <property type="match status" value="1"/>
</dbReference>
<proteinExistence type="predicted"/>
<feature type="transmembrane region" description="Helical" evidence="1">
    <location>
        <begin position="279"/>
        <end position="302"/>
    </location>
</feature>
<feature type="transmembrane region" description="Helical" evidence="1">
    <location>
        <begin position="574"/>
        <end position="596"/>
    </location>
</feature>
<feature type="transmembrane region" description="Helical" evidence="1">
    <location>
        <begin position="473"/>
        <end position="492"/>
    </location>
</feature>
<dbReference type="Pfam" id="PF07670">
    <property type="entry name" value="Gate"/>
    <property type="match status" value="2"/>
</dbReference>
<dbReference type="KEGG" id="salq:SYNTR_0751"/>
<keyword evidence="1" id="KW-1133">Transmembrane helix</keyword>
<dbReference type="GO" id="GO:0015093">
    <property type="term" value="F:ferrous iron transmembrane transporter activity"/>
    <property type="evidence" value="ECO:0007669"/>
    <property type="project" value="InterPro"/>
</dbReference>
<dbReference type="PROSITE" id="PS51711">
    <property type="entry name" value="G_FEOB"/>
    <property type="match status" value="1"/>
</dbReference>
<dbReference type="InterPro" id="IPR011642">
    <property type="entry name" value="Gate_dom"/>
</dbReference>
<feature type="transmembrane region" description="Helical" evidence="1">
    <location>
        <begin position="248"/>
        <end position="267"/>
    </location>
</feature>
<protein>
    <submittedName>
        <fullName evidence="3">Ferrous iron transporter FeoB</fullName>
    </submittedName>
</protein>
<dbReference type="InterPro" id="IPR027417">
    <property type="entry name" value="P-loop_NTPase"/>
</dbReference>
<feature type="transmembrane region" description="Helical" evidence="1">
    <location>
        <begin position="314"/>
        <end position="333"/>
    </location>
</feature>
<dbReference type="Pfam" id="PF02421">
    <property type="entry name" value="FeoB_N"/>
    <property type="match status" value="2"/>
</dbReference>
<evidence type="ECO:0000313" key="4">
    <source>
        <dbReference type="Proteomes" id="UP000426444"/>
    </source>
</evidence>
<dbReference type="Proteomes" id="UP000426444">
    <property type="component" value="Chromosome"/>
</dbReference>
<name>A0A6I6DFD8_9FIRM</name>
<gene>
    <name evidence="3" type="ORF">SYNTR_0751</name>
</gene>
<dbReference type="AlphaFoldDB" id="A0A6I6DFD8"/>
<dbReference type="GO" id="GO:0005525">
    <property type="term" value="F:GTP binding"/>
    <property type="evidence" value="ECO:0007669"/>
    <property type="project" value="InterPro"/>
</dbReference>
<evidence type="ECO:0000259" key="2">
    <source>
        <dbReference type="PROSITE" id="PS51711"/>
    </source>
</evidence>
<dbReference type="PANTHER" id="PTHR43185">
    <property type="entry name" value="FERROUS IRON TRANSPORT PROTEIN B"/>
    <property type="match status" value="1"/>
</dbReference>
<dbReference type="InterPro" id="IPR011640">
    <property type="entry name" value="Fe2_transport_prot_B_C"/>
</dbReference>
<dbReference type="InterPro" id="IPR030389">
    <property type="entry name" value="G_FEOB_dom"/>
</dbReference>